<accession>A0AAV1XE73</accession>
<name>A0AAV1XE73_LUPLU</name>
<feature type="transmembrane region" description="Helical" evidence="13">
    <location>
        <begin position="275"/>
        <end position="294"/>
    </location>
</feature>
<sequence length="473" mass="51674">MINEVMEVENGINPNSSDLFDDDGRLKRTGSVWTAYAHLITGVIGAGVLSLAWAMAQLGWFLGILCIVLFSAITLYTANLLADCYRSPHPVTGKRNTTYMDAVKVHLGGKMHVYCGVVQYGMLAGYGIGYTITIALSVVTILKNGCYAKNGIEAPACRFSFNPYMIAVGIIEIVLSQIPNFHDLAWLSILAAIMSFGYSFIGVGLSLATVIQGKGAKTYLFWNTQAHISANDVWNKLAALGNVALASAIAQISIDIQDSLKSSPAENKVMKKANVLGMSTMAIIFLLCSCSGYAAFGSLTPSNILDSSGFKKPLWLVDSANVFIIIHLIGAYQVLIQPFYHIVEILASERWPNSSFITKEHPVKIGKMIISMNLFRLVWRSIFVVVATVLAMALPFFNYMLSLLGAIGFWPSTIYFPVEMHIVRNKIRKGSFKWIGLQTLSVTCFLVSVVAACGAIQGLTKAVGKHKPFMYEE</sequence>
<evidence type="ECO:0000256" key="7">
    <source>
        <dbReference type="ARBA" id="ARBA00022847"/>
    </source>
</evidence>
<evidence type="ECO:0000256" key="6">
    <source>
        <dbReference type="ARBA" id="ARBA00022692"/>
    </source>
</evidence>
<keyword evidence="16" id="KW-1185">Reference proteome</keyword>
<reference evidence="15 16" key="1">
    <citation type="submission" date="2024-03" db="EMBL/GenBank/DDBJ databases">
        <authorList>
            <person name="Martinez-Hernandez J."/>
        </authorList>
    </citation>
    <scope>NUCLEOTIDE SEQUENCE [LARGE SCALE GENOMIC DNA]</scope>
</reference>
<keyword evidence="10 13" id="KW-0472">Membrane</keyword>
<keyword evidence="8" id="KW-0029">Amino-acid transport</keyword>
<comment type="subcellular location">
    <subcellularLocation>
        <location evidence="2">Cell membrane</location>
    </subcellularLocation>
    <subcellularLocation>
        <location evidence="1">Endomembrane system</location>
        <topology evidence="1">Multi-pass membrane protein</topology>
    </subcellularLocation>
</comment>
<feature type="transmembrane region" description="Helical" evidence="13">
    <location>
        <begin position="184"/>
        <end position="211"/>
    </location>
</feature>
<comment type="similarity">
    <text evidence="3">Belongs to the amino acid/polyamine transporter 2 family. Amino acid/auxin permease (AAAP) (TC 2.A.18.1) subfamily.</text>
</comment>
<dbReference type="Pfam" id="PF01490">
    <property type="entry name" value="Aa_trans"/>
    <property type="match status" value="1"/>
</dbReference>
<keyword evidence="5" id="KW-1003">Cell membrane</keyword>
<evidence type="ECO:0000256" key="8">
    <source>
        <dbReference type="ARBA" id="ARBA00022970"/>
    </source>
</evidence>
<evidence type="ECO:0000256" key="13">
    <source>
        <dbReference type="SAM" id="Phobius"/>
    </source>
</evidence>
<dbReference type="GO" id="GO:0006865">
    <property type="term" value="P:amino acid transport"/>
    <property type="evidence" value="ECO:0007669"/>
    <property type="project" value="UniProtKB-KW"/>
</dbReference>
<evidence type="ECO:0000256" key="5">
    <source>
        <dbReference type="ARBA" id="ARBA00022475"/>
    </source>
</evidence>
<keyword evidence="7" id="KW-0769">Symport</keyword>
<dbReference type="GO" id="GO:0015293">
    <property type="term" value="F:symporter activity"/>
    <property type="evidence" value="ECO:0007669"/>
    <property type="project" value="UniProtKB-KW"/>
</dbReference>
<organism evidence="15 16">
    <name type="scientific">Lupinus luteus</name>
    <name type="common">European yellow lupine</name>
    <dbReference type="NCBI Taxonomy" id="3873"/>
    <lineage>
        <taxon>Eukaryota</taxon>
        <taxon>Viridiplantae</taxon>
        <taxon>Streptophyta</taxon>
        <taxon>Embryophyta</taxon>
        <taxon>Tracheophyta</taxon>
        <taxon>Spermatophyta</taxon>
        <taxon>Magnoliopsida</taxon>
        <taxon>eudicotyledons</taxon>
        <taxon>Gunneridae</taxon>
        <taxon>Pentapetalae</taxon>
        <taxon>rosids</taxon>
        <taxon>fabids</taxon>
        <taxon>Fabales</taxon>
        <taxon>Fabaceae</taxon>
        <taxon>Papilionoideae</taxon>
        <taxon>50 kb inversion clade</taxon>
        <taxon>genistoids sensu lato</taxon>
        <taxon>core genistoids</taxon>
        <taxon>Genisteae</taxon>
        <taxon>Lupinus</taxon>
    </lineage>
</organism>
<comment type="caution">
    <text evidence="15">The sequence shown here is derived from an EMBL/GenBank/DDBJ whole genome shotgun (WGS) entry which is preliminary data.</text>
</comment>
<evidence type="ECO:0000256" key="10">
    <source>
        <dbReference type="ARBA" id="ARBA00023136"/>
    </source>
</evidence>
<feature type="transmembrane region" description="Helical" evidence="13">
    <location>
        <begin position="435"/>
        <end position="459"/>
    </location>
</feature>
<feature type="transmembrane region" description="Helical" evidence="13">
    <location>
        <begin position="314"/>
        <end position="335"/>
    </location>
</feature>
<proteinExistence type="inferred from homology"/>
<keyword evidence="4" id="KW-0813">Transport</keyword>
<dbReference type="GO" id="GO:0009734">
    <property type="term" value="P:auxin-activated signaling pathway"/>
    <property type="evidence" value="ECO:0007669"/>
    <property type="project" value="UniProtKB-KW"/>
</dbReference>
<dbReference type="AlphaFoldDB" id="A0AAV1XE73"/>
<evidence type="ECO:0000259" key="14">
    <source>
        <dbReference type="Pfam" id="PF01490"/>
    </source>
</evidence>
<dbReference type="InterPro" id="IPR013057">
    <property type="entry name" value="AA_transpt_TM"/>
</dbReference>
<feature type="transmembrane region" description="Helical" evidence="13">
    <location>
        <begin position="377"/>
        <end position="397"/>
    </location>
</feature>
<dbReference type="GO" id="GO:0012505">
    <property type="term" value="C:endomembrane system"/>
    <property type="evidence" value="ECO:0007669"/>
    <property type="project" value="UniProtKB-SubCell"/>
</dbReference>
<evidence type="ECO:0000256" key="1">
    <source>
        <dbReference type="ARBA" id="ARBA00004127"/>
    </source>
</evidence>
<dbReference type="GO" id="GO:0005886">
    <property type="term" value="C:plasma membrane"/>
    <property type="evidence" value="ECO:0007669"/>
    <property type="project" value="UniProtKB-SubCell"/>
</dbReference>
<feature type="transmembrane region" description="Helical" evidence="13">
    <location>
        <begin position="60"/>
        <end position="82"/>
    </location>
</feature>
<evidence type="ECO:0000256" key="3">
    <source>
        <dbReference type="ARBA" id="ARBA00005590"/>
    </source>
</evidence>
<feature type="domain" description="Amino acid transporter transmembrane" evidence="14">
    <location>
        <begin position="28"/>
        <end position="459"/>
    </location>
</feature>
<evidence type="ECO:0000256" key="11">
    <source>
        <dbReference type="ARBA" id="ARBA00023294"/>
    </source>
</evidence>
<evidence type="ECO:0000256" key="4">
    <source>
        <dbReference type="ARBA" id="ARBA00022448"/>
    </source>
</evidence>
<keyword evidence="9 13" id="KW-1133">Transmembrane helix</keyword>
<keyword evidence="6 13" id="KW-0812">Transmembrane</keyword>
<feature type="transmembrane region" description="Helical" evidence="13">
    <location>
        <begin position="128"/>
        <end position="147"/>
    </location>
</feature>
<dbReference type="Proteomes" id="UP001497480">
    <property type="component" value="Unassembled WGS sequence"/>
</dbReference>
<dbReference type="PANTHER" id="PTHR48017">
    <property type="entry name" value="OS05G0424000 PROTEIN-RELATED"/>
    <property type="match status" value="1"/>
</dbReference>
<evidence type="ECO:0000256" key="12">
    <source>
        <dbReference type="ARBA" id="ARBA00045588"/>
    </source>
</evidence>
<evidence type="ECO:0000256" key="9">
    <source>
        <dbReference type="ARBA" id="ARBA00022989"/>
    </source>
</evidence>
<protein>
    <recommendedName>
        <fullName evidence="14">Amino acid transporter transmembrane domain-containing protein</fullName>
    </recommendedName>
</protein>
<evidence type="ECO:0000313" key="16">
    <source>
        <dbReference type="Proteomes" id="UP001497480"/>
    </source>
</evidence>
<feature type="transmembrane region" description="Helical" evidence="13">
    <location>
        <begin position="159"/>
        <end position="178"/>
    </location>
</feature>
<comment type="function">
    <text evidence="12">Carrier protein involved in proton-driven auxin influx. Mediates the formation of auxin gradient from developing leaves (site of auxin biosynthesis) to tips by contributing to the loading of auxin in vascular tissues and facilitating acropetal (base to tip) auxin transport within inner tissues of the root apex, and basipetal (tip to base) auxin transport within outer tissues of the root apex. May be involved in lateral roots and nodules formation.</text>
</comment>
<dbReference type="EMBL" id="CAXHTB010000014">
    <property type="protein sequence ID" value="CAL0319258.1"/>
    <property type="molecule type" value="Genomic_DNA"/>
</dbReference>
<evidence type="ECO:0000313" key="15">
    <source>
        <dbReference type="EMBL" id="CAL0319258.1"/>
    </source>
</evidence>
<evidence type="ECO:0000256" key="2">
    <source>
        <dbReference type="ARBA" id="ARBA00004236"/>
    </source>
</evidence>
<keyword evidence="11" id="KW-0927">Auxin signaling pathway</keyword>
<feature type="transmembrane region" description="Helical" evidence="13">
    <location>
        <begin position="35"/>
        <end position="54"/>
    </location>
</feature>
<gene>
    <name evidence="15" type="ORF">LLUT_LOCUS20318</name>
</gene>